<evidence type="ECO:0000313" key="2">
    <source>
        <dbReference type="Proteomes" id="UP000050509"/>
    </source>
</evidence>
<keyword evidence="2" id="KW-1185">Reference proteome</keyword>
<reference evidence="1 2" key="1">
    <citation type="submission" date="2015-09" db="EMBL/GenBank/DDBJ databases">
        <title>Draft genome sequence of Kouleothrix aurantiaca JCM 19913.</title>
        <authorList>
            <person name="Hemp J."/>
        </authorList>
    </citation>
    <scope>NUCLEOTIDE SEQUENCE [LARGE SCALE GENOMIC DNA]</scope>
    <source>
        <strain evidence="1 2">COM-B</strain>
    </source>
</reference>
<dbReference type="Proteomes" id="UP000050509">
    <property type="component" value="Unassembled WGS sequence"/>
</dbReference>
<feature type="non-terminal residue" evidence="1">
    <location>
        <position position="213"/>
    </location>
</feature>
<sequence length="213" mass="22582">MQTNNPFTERGRITDPERFVGRWSELGLIFERIEAGRPVLVSGTPGIGVSSLLTHITQAAAVNLETPELRAYYLDIALAADAAQIYATLAGSLGQRGDTLAALELALVAVNDPVLVCLDNAQAALAAGWGAALLEALARVVRGGQFVLVVGMRGAPPPLSERFATLKLGAFAQTEVRLLTETYLDGTDVSFSPGEVREIIELSAAHPAYVQRA</sequence>
<dbReference type="InterPro" id="IPR027417">
    <property type="entry name" value="P-loop_NTPase"/>
</dbReference>
<comment type="caution">
    <text evidence="1">The sequence shown here is derived from an EMBL/GenBank/DDBJ whole genome shotgun (WGS) entry which is preliminary data.</text>
</comment>
<organism evidence="1 2">
    <name type="scientific">Kouleothrix aurantiaca</name>
    <dbReference type="NCBI Taxonomy" id="186479"/>
    <lineage>
        <taxon>Bacteria</taxon>
        <taxon>Bacillati</taxon>
        <taxon>Chloroflexota</taxon>
        <taxon>Chloroflexia</taxon>
        <taxon>Chloroflexales</taxon>
        <taxon>Roseiflexineae</taxon>
        <taxon>Roseiflexaceae</taxon>
        <taxon>Kouleothrix</taxon>
    </lineage>
</organism>
<proteinExistence type="predicted"/>
<dbReference type="AlphaFoldDB" id="A0A0P9DE19"/>
<dbReference type="EMBL" id="LJCR01002761">
    <property type="protein sequence ID" value="KPV48304.1"/>
    <property type="molecule type" value="Genomic_DNA"/>
</dbReference>
<dbReference type="SUPFAM" id="SSF52540">
    <property type="entry name" value="P-loop containing nucleoside triphosphate hydrolases"/>
    <property type="match status" value="1"/>
</dbReference>
<gene>
    <name evidence="1" type="ORF">SE17_38785</name>
</gene>
<name>A0A0P9DE19_9CHLR</name>
<accession>A0A0P9DE19</accession>
<dbReference type="Gene3D" id="3.40.50.300">
    <property type="entry name" value="P-loop containing nucleotide triphosphate hydrolases"/>
    <property type="match status" value="1"/>
</dbReference>
<evidence type="ECO:0000313" key="1">
    <source>
        <dbReference type="EMBL" id="KPV48304.1"/>
    </source>
</evidence>
<protein>
    <submittedName>
        <fullName evidence="1">AAA family ATPase</fullName>
    </submittedName>
</protein>